<comment type="caution">
    <text evidence="4">The sequence shown here is derived from an EMBL/GenBank/DDBJ whole genome shotgun (WGS) entry which is preliminary data.</text>
</comment>
<keyword evidence="5" id="KW-1185">Reference proteome</keyword>
<dbReference type="PANTHER" id="PTHR35936:SF19">
    <property type="entry name" value="AMINO-ACID-BINDING PROTEIN YXEM-RELATED"/>
    <property type="match status" value="1"/>
</dbReference>
<protein>
    <recommendedName>
        <fullName evidence="3">Solute-binding protein family 3/N-terminal domain-containing protein</fullName>
    </recommendedName>
</protein>
<evidence type="ECO:0000256" key="2">
    <source>
        <dbReference type="SAM" id="SignalP"/>
    </source>
</evidence>
<dbReference type="Gene3D" id="3.40.190.10">
    <property type="entry name" value="Periplasmic binding protein-like II"/>
    <property type="match status" value="2"/>
</dbReference>
<name>A0A255XPI4_9PROT</name>
<reference evidence="4 5" key="1">
    <citation type="submission" date="2017-07" db="EMBL/GenBank/DDBJ databases">
        <title>Elstera cyanobacteriorum sp. nov., a novel bacterium isolated from cyanobacterial aggregates in a eutrophic lake.</title>
        <authorList>
            <person name="Cai H."/>
        </authorList>
    </citation>
    <scope>NUCLEOTIDE SEQUENCE [LARGE SCALE GENOMIC DNA]</scope>
    <source>
        <strain evidence="4 5">TH019</strain>
    </source>
</reference>
<dbReference type="PANTHER" id="PTHR35936">
    <property type="entry name" value="MEMBRANE-BOUND LYTIC MUREIN TRANSGLYCOSYLASE F"/>
    <property type="match status" value="1"/>
</dbReference>
<evidence type="ECO:0000313" key="4">
    <source>
        <dbReference type="EMBL" id="OYQ18170.1"/>
    </source>
</evidence>
<dbReference type="EMBL" id="NOXS01000033">
    <property type="protein sequence ID" value="OYQ18170.1"/>
    <property type="molecule type" value="Genomic_DNA"/>
</dbReference>
<proteinExistence type="predicted"/>
<dbReference type="Pfam" id="PF00497">
    <property type="entry name" value="SBP_bac_3"/>
    <property type="match status" value="1"/>
</dbReference>
<feature type="chain" id="PRO_5012920057" description="Solute-binding protein family 3/N-terminal domain-containing protein" evidence="2">
    <location>
        <begin position="23"/>
        <end position="241"/>
    </location>
</feature>
<feature type="signal peptide" evidence="2">
    <location>
        <begin position="1"/>
        <end position="22"/>
    </location>
</feature>
<accession>A0A255XPI4</accession>
<dbReference type="SMART" id="SM00062">
    <property type="entry name" value="PBPb"/>
    <property type="match status" value="1"/>
</dbReference>
<evidence type="ECO:0000313" key="5">
    <source>
        <dbReference type="Proteomes" id="UP000216361"/>
    </source>
</evidence>
<evidence type="ECO:0000259" key="3">
    <source>
        <dbReference type="SMART" id="SM00062"/>
    </source>
</evidence>
<dbReference type="SUPFAM" id="SSF53850">
    <property type="entry name" value="Periplasmic binding protein-like II"/>
    <property type="match status" value="1"/>
</dbReference>
<dbReference type="OrthoDB" id="7248418at2"/>
<sequence>MPKTSAICLTILACLISVPTIAANIVTLNTTPWAIAKEQETGGVIADFAREISQRTGIAFSPRGLPASRLVQMINEGEADVALLNAVTPMEAETLGPVFVIPVVAVARPGVTLKQYEDLKSLRLGVVTGLNLGTPIDTDTSLNKSAEPNYDQIIRKMEAGRLDVTYGVAVSVRASAGSIGLAHVLGDAIPLQTVTIALRAGLKSTSADQRAALGKALTAMRDDGTIDQLRNKYFNADWSLK</sequence>
<keyword evidence="1 2" id="KW-0732">Signal</keyword>
<dbReference type="Proteomes" id="UP000216361">
    <property type="component" value="Unassembled WGS sequence"/>
</dbReference>
<gene>
    <name evidence="4" type="ORF">CHR90_14540</name>
</gene>
<organism evidence="4 5">
    <name type="scientific">Elstera cyanobacteriorum</name>
    <dbReference type="NCBI Taxonomy" id="2022747"/>
    <lineage>
        <taxon>Bacteria</taxon>
        <taxon>Pseudomonadati</taxon>
        <taxon>Pseudomonadota</taxon>
        <taxon>Alphaproteobacteria</taxon>
        <taxon>Rhodospirillales</taxon>
        <taxon>Rhodospirillaceae</taxon>
        <taxon>Elstera</taxon>
    </lineage>
</organism>
<dbReference type="InterPro" id="IPR001638">
    <property type="entry name" value="Solute-binding_3/MltF_N"/>
</dbReference>
<dbReference type="AlphaFoldDB" id="A0A255XPI4"/>
<evidence type="ECO:0000256" key="1">
    <source>
        <dbReference type="ARBA" id="ARBA00022729"/>
    </source>
</evidence>
<feature type="domain" description="Solute-binding protein family 3/N-terminal" evidence="3">
    <location>
        <begin position="22"/>
        <end position="237"/>
    </location>
</feature>
<dbReference type="RefSeq" id="WP_094409731.1">
    <property type="nucleotide sequence ID" value="NZ_BMJZ01000002.1"/>
</dbReference>